<evidence type="ECO:0000256" key="1">
    <source>
        <dbReference type="ARBA" id="ARBA00004389"/>
    </source>
</evidence>
<dbReference type="AlphaFoldDB" id="A0AAN7R0M2"/>
<dbReference type="GO" id="GO:0005789">
    <property type="term" value="C:endoplasmic reticulum membrane"/>
    <property type="evidence" value="ECO:0007669"/>
    <property type="project" value="UniProtKB-SubCell"/>
</dbReference>
<evidence type="ECO:0000259" key="9">
    <source>
        <dbReference type="PROSITE" id="PS50076"/>
    </source>
</evidence>
<evidence type="ECO:0000313" key="11">
    <source>
        <dbReference type="Proteomes" id="UP001346149"/>
    </source>
</evidence>
<dbReference type="Gene3D" id="1.10.287.110">
    <property type="entry name" value="DnaJ domain"/>
    <property type="match status" value="1"/>
</dbReference>
<proteinExistence type="inferred from homology"/>
<keyword evidence="11" id="KW-1185">Reference proteome</keyword>
<evidence type="ECO:0000256" key="5">
    <source>
        <dbReference type="ARBA" id="ARBA00022989"/>
    </source>
</evidence>
<keyword evidence="6 8" id="KW-0472">Membrane</keyword>
<dbReference type="CDD" id="cd06257">
    <property type="entry name" value="DnaJ"/>
    <property type="match status" value="1"/>
</dbReference>
<gene>
    <name evidence="10" type="ORF">SAY86_002436</name>
</gene>
<dbReference type="PRINTS" id="PR00625">
    <property type="entry name" value="JDOMAIN"/>
</dbReference>
<dbReference type="InterPro" id="IPR001623">
    <property type="entry name" value="DnaJ_domain"/>
</dbReference>
<dbReference type="SMART" id="SM00271">
    <property type="entry name" value="DnaJ"/>
    <property type="match status" value="1"/>
</dbReference>
<dbReference type="PROSITE" id="PS00636">
    <property type="entry name" value="DNAJ_1"/>
    <property type="match status" value="1"/>
</dbReference>
<dbReference type="Proteomes" id="UP001346149">
    <property type="component" value="Unassembled WGS sequence"/>
</dbReference>
<evidence type="ECO:0000256" key="4">
    <source>
        <dbReference type="ARBA" id="ARBA00022824"/>
    </source>
</evidence>
<feature type="compositionally biased region" description="Low complexity" evidence="7">
    <location>
        <begin position="241"/>
        <end position="268"/>
    </location>
</feature>
<protein>
    <recommendedName>
        <fullName evidence="9">J domain-containing protein</fullName>
    </recommendedName>
</protein>
<feature type="transmembrane region" description="Helical" evidence="8">
    <location>
        <begin position="473"/>
        <end position="491"/>
    </location>
</feature>
<evidence type="ECO:0000256" key="6">
    <source>
        <dbReference type="ARBA" id="ARBA00023136"/>
    </source>
</evidence>
<reference evidence="10 11" key="1">
    <citation type="journal article" date="2023" name="Hortic Res">
        <title>Pangenome of water caltrop reveals structural variations and asymmetric subgenome divergence after allopolyploidization.</title>
        <authorList>
            <person name="Zhang X."/>
            <person name="Chen Y."/>
            <person name="Wang L."/>
            <person name="Yuan Y."/>
            <person name="Fang M."/>
            <person name="Shi L."/>
            <person name="Lu R."/>
            <person name="Comes H.P."/>
            <person name="Ma Y."/>
            <person name="Chen Y."/>
            <person name="Huang G."/>
            <person name="Zhou Y."/>
            <person name="Zheng Z."/>
            <person name="Qiu Y."/>
        </authorList>
    </citation>
    <scope>NUCLEOTIDE SEQUENCE [LARGE SCALE GENOMIC DNA]</scope>
    <source>
        <strain evidence="10">F231</strain>
    </source>
</reference>
<evidence type="ECO:0000256" key="2">
    <source>
        <dbReference type="ARBA" id="ARBA00005500"/>
    </source>
</evidence>
<feature type="domain" description="J" evidence="9">
    <location>
        <begin position="66"/>
        <end position="130"/>
    </location>
</feature>
<dbReference type="PANTHER" id="PTHR44137">
    <property type="entry name" value="BNAC03G44070D PROTEIN"/>
    <property type="match status" value="1"/>
</dbReference>
<organism evidence="10 11">
    <name type="scientific">Trapa natans</name>
    <name type="common">Water chestnut</name>
    <dbReference type="NCBI Taxonomy" id="22666"/>
    <lineage>
        <taxon>Eukaryota</taxon>
        <taxon>Viridiplantae</taxon>
        <taxon>Streptophyta</taxon>
        <taxon>Embryophyta</taxon>
        <taxon>Tracheophyta</taxon>
        <taxon>Spermatophyta</taxon>
        <taxon>Magnoliopsida</taxon>
        <taxon>eudicotyledons</taxon>
        <taxon>Gunneridae</taxon>
        <taxon>Pentapetalae</taxon>
        <taxon>rosids</taxon>
        <taxon>malvids</taxon>
        <taxon>Myrtales</taxon>
        <taxon>Lythraceae</taxon>
        <taxon>Trapa</taxon>
    </lineage>
</organism>
<dbReference type="Pfam" id="PF00226">
    <property type="entry name" value="DnaJ"/>
    <property type="match status" value="1"/>
</dbReference>
<name>A0AAN7R0M2_TRANT</name>
<keyword evidence="4" id="KW-0256">Endoplasmic reticulum</keyword>
<dbReference type="EMBL" id="JAXQNO010000013">
    <property type="protein sequence ID" value="KAK4785747.1"/>
    <property type="molecule type" value="Genomic_DNA"/>
</dbReference>
<dbReference type="InterPro" id="IPR018253">
    <property type="entry name" value="DnaJ_domain_CS"/>
</dbReference>
<dbReference type="SUPFAM" id="SSF46565">
    <property type="entry name" value="Chaperone J-domain"/>
    <property type="match status" value="1"/>
</dbReference>
<accession>A0AAN7R0M2</accession>
<keyword evidence="3 8" id="KW-0812">Transmembrane</keyword>
<sequence>MECNKDEAIRAKQIAEMKFMANDMAGAKKFALKAQSLYPGLEGISQMLASLDVHVSAENKIDGLYDWYGILGVSPTADSEAIKKQFKKLALMLHPDKNKYVGADGAFKLVFEAWSVLSDTDKRGAYDMKRKASAFQKDSVGTARTSSTPPPTSYCNSRAGKRAHPGAHPTAGARAHPTTSANPTAGARAHPTTGANPTAGARAHPTTGANPTAGARAQPTAGVNPTADANPAASARDHPTADANPAAGARAHPTAGANPTGGANPAAGARAHPTVGAYPTAGFVRVHLTDVFARVHPTAGANPAAGFARDHPTEGFARVHQTHPTAGANPAAGFARAHPTGGFEGFASVHPMDRFARAYPTASANPTAGARAHPTSKVDMNAPQNMGNSQYPQTSGPSAPNTFWTVCYNCMTQFEYPRIYVDCNLLCRFCRVPFYGEETTSRRLADRKVGRFEKNITRRGSVPETATKKGKDYPVGPMLLGFFVFVVIGSYNKNRNERRHVVRLWLLVWLLRW</sequence>
<dbReference type="Pfam" id="PF23551">
    <property type="entry name" value="Zn_ribbon_20"/>
    <property type="match status" value="1"/>
</dbReference>
<dbReference type="Pfam" id="PF06624">
    <property type="entry name" value="RAMP4"/>
    <property type="match status" value="1"/>
</dbReference>
<comment type="caution">
    <text evidence="10">The sequence shown here is derived from an EMBL/GenBank/DDBJ whole genome shotgun (WGS) entry which is preliminary data.</text>
</comment>
<comment type="similarity">
    <text evidence="2">Belongs to the RAMP4 family.</text>
</comment>
<comment type="subcellular location">
    <subcellularLocation>
        <location evidence="1">Endoplasmic reticulum membrane</location>
        <topology evidence="1">Single-pass membrane protein</topology>
    </subcellularLocation>
</comment>
<keyword evidence="5 8" id="KW-1133">Transmembrane helix</keyword>
<evidence type="ECO:0000256" key="3">
    <source>
        <dbReference type="ARBA" id="ARBA00022692"/>
    </source>
</evidence>
<dbReference type="InterPro" id="IPR036869">
    <property type="entry name" value="J_dom_sf"/>
</dbReference>
<feature type="region of interest" description="Disordered" evidence="7">
    <location>
        <begin position="132"/>
        <end position="268"/>
    </location>
</feature>
<evidence type="ECO:0000256" key="7">
    <source>
        <dbReference type="SAM" id="MobiDB-lite"/>
    </source>
</evidence>
<dbReference type="PROSITE" id="PS50076">
    <property type="entry name" value="DNAJ_2"/>
    <property type="match status" value="1"/>
</dbReference>
<evidence type="ECO:0000313" key="10">
    <source>
        <dbReference type="EMBL" id="KAK4785747.1"/>
    </source>
</evidence>
<dbReference type="InterPro" id="IPR010580">
    <property type="entry name" value="ER_stress-assoc"/>
</dbReference>
<dbReference type="InterPro" id="IPR056988">
    <property type="entry name" value="Zn_ribbon_pln"/>
</dbReference>
<evidence type="ECO:0000256" key="8">
    <source>
        <dbReference type="SAM" id="Phobius"/>
    </source>
</evidence>
<dbReference type="PANTHER" id="PTHR44137:SF32">
    <property type="entry name" value="DNAJ HEAT SHOCK AMINO-TERMINAL DOMAIN PROTEIN"/>
    <property type="match status" value="1"/>
</dbReference>